<accession>X6MC92</accession>
<dbReference type="Proteomes" id="UP000023152">
    <property type="component" value="Unassembled WGS sequence"/>
</dbReference>
<feature type="transmembrane region" description="Helical" evidence="3">
    <location>
        <begin position="399"/>
        <end position="420"/>
    </location>
</feature>
<dbReference type="EMBL" id="ASPP01022434">
    <property type="protein sequence ID" value="ETO11474.1"/>
    <property type="molecule type" value="Genomic_DNA"/>
</dbReference>
<dbReference type="OrthoDB" id="45365at2759"/>
<feature type="coiled-coil region" evidence="1">
    <location>
        <begin position="451"/>
        <end position="498"/>
    </location>
</feature>
<keyword evidence="5" id="KW-1185">Reference proteome</keyword>
<reference evidence="4 5" key="1">
    <citation type="journal article" date="2013" name="Curr. Biol.">
        <title>The Genome of the Foraminiferan Reticulomyxa filosa.</title>
        <authorList>
            <person name="Glockner G."/>
            <person name="Hulsmann N."/>
            <person name="Schleicher M."/>
            <person name="Noegel A.A."/>
            <person name="Eichinger L."/>
            <person name="Gallinger C."/>
            <person name="Pawlowski J."/>
            <person name="Sierra R."/>
            <person name="Euteneuer U."/>
            <person name="Pillet L."/>
            <person name="Moustafa A."/>
            <person name="Platzer M."/>
            <person name="Groth M."/>
            <person name="Szafranski K."/>
            <person name="Schliwa M."/>
        </authorList>
    </citation>
    <scope>NUCLEOTIDE SEQUENCE [LARGE SCALE GENOMIC DNA]</scope>
</reference>
<dbReference type="InterPro" id="IPR015915">
    <property type="entry name" value="Kelch-typ_b-propeller"/>
</dbReference>
<feature type="transmembrane region" description="Helical" evidence="3">
    <location>
        <begin position="358"/>
        <end position="378"/>
    </location>
</feature>
<evidence type="ECO:0000313" key="5">
    <source>
        <dbReference type="Proteomes" id="UP000023152"/>
    </source>
</evidence>
<dbReference type="InterPro" id="IPR011043">
    <property type="entry name" value="Gal_Oxase/kelch_b-propeller"/>
</dbReference>
<evidence type="ECO:0000313" key="4">
    <source>
        <dbReference type="EMBL" id="ETO11474.1"/>
    </source>
</evidence>
<name>X6MC92_RETFI</name>
<evidence type="ECO:0008006" key="6">
    <source>
        <dbReference type="Google" id="ProtNLM"/>
    </source>
</evidence>
<organism evidence="4 5">
    <name type="scientific">Reticulomyxa filosa</name>
    <dbReference type="NCBI Taxonomy" id="46433"/>
    <lineage>
        <taxon>Eukaryota</taxon>
        <taxon>Sar</taxon>
        <taxon>Rhizaria</taxon>
        <taxon>Retaria</taxon>
        <taxon>Foraminifera</taxon>
        <taxon>Monothalamids</taxon>
        <taxon>Reticulomyxidae</taxon>
        <taxon>Reticulomyxa</taxon>
    </lineage>
</organism>
<evidence type="ECO:0000256" key="2">
    <source>
        <dbReference type="SAM" id="MobiDB-lite"/>
    </source>
</evidence>
<keyword evidence="3" id="KW-1133">Transmembrane helix</keyword>
<keyword evidence="3" id="KW-0812">Transmembrane</keyword>
<dbReference type="Gene3D" id="2.120.10.80">
    <property type="entry name" value="Kelch-type beta propeller"/>
    <property type="match status" value="1"/>
</dbReference>
<sequence>MTTAQSVCLGKEILVCGGYRCSECYSYHITKKEWRLVCKYSSDIILCGHTVVCYESGTQTGSSRMTLLSFGGRRSMSKNFYHSQLMYYKSVWSEKDKDNDNDKDKEKEDTKKLEKNEKQQQQQRKQATSIKWNEWTSLPNGVMFGKDKAHELCGARAVVSGVKRKLLFITRYPNHIDVVDLNTFTYITDVRNPIVPIWKSELGYHGFVLVAPNQFLLVNQQENVLIYFDEDAHTFSYQFLCPLHSLANLIAFGCARFRRQIFILGGWNCVKGECSKDAFVFHIDRNQWYECVSPFPVGIKDLAVTPDIAFSCLHIFGGSTGVVSQKTHFALQMLVSEEDIEKIVRQWQKQSDMRQMGWINEFNFIIANFLLFVNSDVFQIWNVIEKKNSVESHIHKKRVSIFIFENVILLFQQYIIFYLFSYQCICHSIKKGKKSFHKAERNSITLNITVIRRENRELKAATKKKEELDEKREHYKETEQEREKKLQEQMKAKKLQQKRIMCMQSSTSNEKDKLFLFFPSPVNDKGRIIIFDCDCTFFPTSYRLSNFAL</sequence>
<keyword evidence="3" id="KW-0472">Membrane</keyword>
<gene>
    <name evidence="4" type="ORF">RFI_25901</name>
</gene>
<dbReference type="AlphaFoldDB" id="X6MC92"/>
<dbReference type="SUPFAM" id="SSF50965">
    <property type="entry name" value="Galactose oxidase, central domain"/>
    <property type="match status" value="1"/>
</dbReference>
<feature type="compositionally biased region" description="Basic and acidic residues" evidence="2">
    <location>
        <begin position="95"/>
        <end position="118"/>
    </location>
</feature>
<protein>
    <recommendedName>
        <fullName evidence="6">Kelch motif family protein</fullName>
    </recommendedName>
</protein>
<proteinExistence type="predicted"/>
<evidence type="ECO:0000256" key="1">
    <source>
        <dbReference type="SAM" id="Coils"/>
    </source>
</evidence>
<evidence type="ECO:0000256" key="3">
    <source>
        <dbReference type="SAM" id="Phobius"/>
    </source>
</evidence>
<comment type="caution">
    <text evidence="4">The sequence shown here is derived from an EMBL/GenBank/DDBJ whole genome shotgun (WGS) entry which is preliminary data.</text>
</comment>
<feature type="region of interest" description="Disordered" evidence="2">
    <location>
        <begin position="95"/>
        <end position="128"/>
    </location>
</feature>
<keyword evidence="1" id="KW-0175">Coiled coil</keyword>